<evidence type="ECO:0000313" key="1">
    <source>
        <dbReference type="EMBL" id="OQV24519.1"/>
    </source>
</evidence>
<comment type="caution">
    <text evidence="1">The sequence shown here is derived from an EMBL/GenBank/DDBJ whole genome shotgun (WGS) entry which is preliminary data.</text>
</comment>
<gene>
    <name evidence="1" type="ORF">BV898_01581</name>
</gene>
<dbReference type="Proteomes" id="UP000192578">
    <property type="component" value="Unassembled WGS sequence"/>
</dbReference>
<name>A0A1W0XAF9_HYPEX</name>
<proteinExistence type="predicted"/>
<dbReference type="AlphaFoldDB" id="A0A1W0XAF9"/>
<evidence type="ECO:0000313" key="2">
    <source>
        <dbReference type="Proteomes" id="UP000192578"/>
    </source>
</evidence>
<dbReference type="EMBL" id="MTYJ01000006">
    <property type="protein sequence ID" value="OQV24519.1"/>
    <property type="molecule type" value="Genomic_DNA"/>
</dbReference>
<keyword evidence="2" id="KW-1185">Reference proteome</keyword>
<accession>A0A1W0XAF9</accession>
<organism evidence="1 2">
    <name type="scientific">Hypsibius exemplaris</name>
    <name type="common">Freshwater tardigrade</name>
    <dbReference type="NCBI Taxonomy" id="2072580"/>
    <lineage>
        <taxon>Eukaryota</taxon>
        <taxon>Metazoa</taxon>
        <taxon>Ecdysozoa</taxon>
        <taxon>Tardigrada</taxon>
        <taxon>Eutardigrada</taxon>
        <taxon>Parachela</taxon>
        <taxon>Hypsibioidea</taxon>
        <taxon>Hypsibiidae</taxon>
        <taxon>Hypsibius</taxon>
    </lineage>
</organism>
<sequence length="81" mass="8557">MIHAGSSSHSPEIFLENGAPNIIQRCFGIVGRSQYYWIGAIPSPVEETRGLNSPLTGGVLLDAAATKLPSITEIATCGPYL</sequence>
<reference evidence="2" key="1">
    <citation type="submission" date="2017-01" db="EMBL/GenBank/DDBJ databases">
        <title>Comparative genomics of anhydrobiosis in the tardigrade Hypsibius dujardini.</title>
        <authorList>
            <person name="Yoshida Y."/>
            <person name="Koutsovoulos G."/>
            <person name="Laetsch D."/>
            <person name="Stevens L."/>
            <person name="Kumar S."/>
            <person name="Horikawa D."/>
            <person name="Ishino K."/>
            <person name="Komine S."/>
            <person name="Tomita M."/>
            <person name="Blaxter M."/>
            <person name="Arakawa K."/>
        </authorList>
    </citation>
    <scope>NUCLEOTIDE SEQUENCE [LARGE SCALE GENOMIC DNA]</scope>
    <source>
        <strain evidence="2">Z151</strain>
    </source>
</reference>
<protein>
    <submittedName>
        <fullName evidence="1">Uncharacterized protein</fullName>
    </submittedName>
</protein>